<dbReference type="PANTHER" id="PTHR46268:SF6">
    <property type="entry name" value="UNIVERSAL STRESS PROTEIN UP12"/>
    <property type="match status" value="1"/>
</dbReference>
<evidence type="ECO:0000259" key="2">
    <source>
        <dbReference type="Pfam" id="PF00582"/>
    </source>
</evidence>
<gene>
    <name evidence="3" type="ORF">SAMN05421688_0639</name>
</gene>
<dbReference type="STRING" id="871651.SAMN05421688_0639"/>
<dbReference type="CDD" id="cd00293">
    <property type="entry name" value="USP-like"/>
    <property type="match status" value="1"/>
</dbReference>
<accession>A0A1I0VI85</accession>
<dbReference type="RefSeq" id="WP_092060501.1">
    <property type="nucleotide sequence ID" value="NZ_FOJU01000001.1"/>
</dbReference>
<dbReference type="PRINTS" id="PR01438">
    <property type="entry name" value="UNVRSLSTRESS"/>
</dbReference>
<dbReference type="InterPro" id="IPR006015">
    <property type="entry name" value="Universal_stress_UspA"/>
</dbReference>
<feature type="domain" description="UspA" evidence="2">
    <location>
        <begin position="1"/>
        <end position="141"/>
    </location>
</feature>
<dbReference type="Pfam" id="PF00582">
    <property type="entry name" value="Usp"/>
    <property type="match status" value="1"/>
</dbReference>
<dbReference type="EMBL" id="FOJU01000001">
    <property type="protein sequence ID" value="SFA75747.1"/>
    <property type="molecule type" value="Genomic_DNA"/>
</dbReference>
<dbReference type="OrthoDB" id="9792500at2"/>
<dbReference type="Gene3D" id="3.40.50.620">
    <property type="entry name" value="HUPs"/>
    <property type="match status" value="1"/>
</dbReference>
<protein>
    <submittedName>
        <fullName evidence="3">Nucleotide-binding universal stress protein, UspA family</fullName>
    </submittedName>
</protein>
<proteinExistence type="inferred from homology"/>
<dbReference type="AlphaFoldDB" id="A0A1I0VI85"/>
<dbReference type="PANTHER" id="PTHR46268">
    <property type="entry name" value="STRESS RESPONSE PROTEIN NHAX"/>
    <property type="match status" value="1"/>
</dbReference>
<dbReference type="SUPFAM" id="SSF52402">
    <property type="entry name" value="Adenine nucleotide alpha hydrolases-like"/>
    <property type="match status" value="1"/>
</dbReference>
<comment type="similarity">
    <text evidence="1">Belongs to the universal stress protein A family.</text>
</comment>
<reference evidence="3 4" key="1">
    <citation type="submission" date="2016-10" db="EMBL/GenBank/DDBJ databases">
        <authorList>
            <person name="de Groot N.N."/>
        </authorList>
    </citation>
    <scope>NUCLEOTIDE SEQUENCE [LARGE SCALE GENOMIC DNA]</scope>
    <source>
        <strain evidence="3 4">DSM 29316</strain>
    </source>
</reference>
<organism evidence="3 4">
    <name type="scientific">Poseidonocella pacifica</name>
    <dbReference type="NCBI Taxonomy" id="871651"/>
    <lineage>
        <taxon>Bacteria</taxon>
        <taxon>Pseudomonadati</taxon>
        <taxon>Pseudomonadota</taxon>
        <taxon>Alphaproteobacteria</taxon>
        <taxon>Rhodobacterales</taxon>
        <taxon>Roseobacteraceae</taxon>
        <taxon>Poseidonocella</taxon>
    </lineage>
</organism>
<evidence type="ECO:0000313" key="4">
    <source>
        <dbReference type="Proteomes" id="UP000198796"/>
    </source>
</evidence>
<keyword evidence="4" id="KW-1185">Reference proteome</keyword>
<evidence type="ECO:0000256" key="1">
    <source>
        <dbReference type="ARBA" id="ARBA00008791"/>
    </source>
</evidence>
<evidence type="ECO:0000313" key="3">
    <source>
        <dbReference type="EMBL" id="SFA75747.1"/>
    </source>
</evidence>
<name>A0A1I0VI85_9RHOB</name>
<dbReference type="InterPro" id="IPR006016">
    <property type="entry name" value="UspA"/>
</dbReference>
<dbReference type="InterPro" id="IPR014729">
    <property type="entry name" value="Rossmann-like_a/b/a_fold"/>
</dbReference>
<sequence length="141" mass="15259">MFNKILVPIDLNQPDSWEKVLPAVDALAGPEGEVHLLAVLHDLGSAMVGSYLPDGFERHAVETATAQLEAFVAEHFPNRSNVTPHLSHGHVPEVVLATAKKIGADLIAMASHPPDGFRTFFVGSYADKIVHHAPMPVLVMR</sequence>
<dbReference type="Proteomes" id="UP000198796">
    <property type="component" value="Unassembled WGS sequence"/>
</dbReference>